<dbReference type="InterPro" id="IPR029058">
    <property type="entry name" value="AB_hydrolase_fold"/>
</dbReference>
<name>A0A6M4ITJ8_9BACT</name>
<proteinExistence type="predicted"/>
<sequence>MWNSLSSRLVVTALCAAALGACRDITVPETASPALNAAQTPAATNLQFGDFALHVPANVHHVRGIVLALGGPDTRGFAVGTSFRAPPLVEPLLQDLGARFRELAAERGLAILGSGRFGPTAYPNGPASDLALLAAIEQAAVLTGRSELRDAPILLYGLSGGGPEASGFLQRNPERVAGLFLKVPSVVAPLSGEALSVPAYMVLAELDVVVNNPMLRASFAALRTAGAPWALAVEPGVPHNSLSLGQRELTIDWMRAILPLGNAGPFRKTSPQVGFLGDPTDGQIAPSHAFTGDLIASSWFPARPLATQWSAFIGK</sequence>
<protein>
    <recommendedName>
        <fullName evidence="3">Alpha/beta hydrolase</fullName>
    </recommendedName>
</protein>
<dbReference type="SUPFAM" id="SSF53474">
    <property type="entry name" value="alpha/beta-Hydrolases"/>
    <property type="match status" value="1"/>
</dbReference>
<accession>A0A6M4ITJ8</accession>
<dbReference type="KEGG" id="ggr:HKW67_19505"/>
<dbReference type="AlphaFoldDB" id="A0A6M4ITJ8"/>
<dbReference type="Proteomes" id="UP000500938">
    <property type="component" value="Chromosome"/>
</dbReference>
<dbReference type="EMBL" id="CP053085">
    <property type="protein sequence ID" value="QJR37545.1"/>
    <property type="molecule type" value="Genomic_DNA"/>
</dbReference>
<dbReference type="Gene3D" id="3.40.50.1820">
    <property type="entry name" value="alpha/beta hydrolase"/>
    <property type="match status" value="1"/>
</dbReference>
<evidence type="ECO:0000313" key="1">
    <source>
        <dbReference type="EMBL" id="QJR37545.1"/>
    </source>
</evidence>
<keyword evidence="2" id="KW-1185">Reference proteome</keyword>
<organism evidence="1 2">
    <name type="scientific">Gemmatimonas groenlandica</name>
    <dbReference type="NCBI Taxonomy" id="2732249"/>
    <lineage>
        <taxon>Bacteria</taxon>
        <taxon>Pseudomonadati</taxon>
        <taxon>Gemmatimonadota</taxon>
        <taxon>Gemmatimonadia</taxon>
        <taxon>Gemmatimonadales</taxon>
        <taxon>Gemmatimonadaceae</taxon>
        <taxon>Gemmatimonas</taxon>
    </lineage>
</organism>
<dbReference type="RefSeq" id="WP_171226980.1">
    <property type="nucleotide sequence ID" value="NZ_CP053085.1"/>
</dbReference>
<gene>
    <name evidence="1" type="ORF">HKW67_19505</name>
</gene>
<reference evidence="1 2" key="1">
    <citation type="submission" date="2020-05" db="EMBL/GenBank/DDBJ databases">
        <title>Complete genome sequence of Gemmatimonas greenlandica TET16.</title>
        <authorList>
            <person name="Zeng Y."/>
        </authorList>
    </citation>
    <scope>NUCLEOTIDE SEQUENCE [LARGE SCALE GENOMIC DNA]</scope>
    <source>
        <strain evidence="1 2">TET16</strain>
    </source>
</reference>
<evidence type="ECO:0008006" key="3">
    <source>
        <dbReference type="Google" id="ProtNLM"/>
    </source>
</evidence>
<evidence type="ECO:0000313" key="2">
    <source>
        <dbReference type="Proteomes" id="UP000500938"/>
    </source>
</evidence>